<feature type="domain" description="Helicase ATP-binding" evidence="6">
    <location>
        <begin position="33"/>
        <end position="205"/>
    </location>
</feature>
<dbReference type="AlphaFoldDB" id="A0A6N4TGK3"/>
<evidence type="ECO:0000259" key="6">
    <source>
        <dbReference type="PROSITE" id="PS51192"/>
    </source>
</evidence>
<feature type="compositionally biased region" description="Basic and acidic residues" evidence="5">
    <location>
        <begin position="443"/>
        <end position="454"/>
    </location>
</feature>
<evidence type="ECO:0000256" key="3">
    <source>
        <dbReference type="ARBA" id="ARBA00022806"/>
    </source>
</evidence>
<dbReference type="GO" id="GO:0005829">
    <property type="term" value="C:cytosol"/>
    <property type="evidence" value="ECO:0007669"/>
    <property type="project" value="TreeGrafter"/>
</dbReference>
<keyword evidence="4" id="KW-0067">ATP-binding</keyword>
<dbReference type="CDD" id="cd00268">
    <property type="entry name" value="DEADc"/>
    <property type="match status" value="1"/>
</dbReference>
<dbReference type="GO" id="GO:0005840">
    <property type="term" value="C:ribosome"/>
    <property type="evidence" value="ECO:0007669"/>
    <property type="project" value="TreeGrafter"/>
</dbReference>
<dbReference type="SMART" id="SM00487">
    <property type="entry name" value="DEXDc"/>
    <property type="match status" value="1"/>
</dbReference>
<evidence type="ECO:0000313" key="9">
    <source>
        <dbReference type="Proteomes" id="UP000464754"/>
    </source>
</evidence>
<dbReference type="EMBL" id="AP019695">
    <property type="protein sequence ID" value="BBK21584.1"/>
    <property type="molecule type" value="Genomic_DNA"/>
</dbReference>
<dbReference type="Proteomes" id="UP000464754">
    <property type="component" value="Chromosome"/>
</dbReference>
<keyword evidence="3 8" id="KW-0347">Helicase</keyword>
<dbReference type="PANTHER" id="PTHR47963">
    <property type="entry name" value="DEAD-BOX ATP-DEPENDENT RNA HELICASE 47, MITOCHONDRIAL"/>
    <property type="match status" value="1"/>
</dbReference>
<evidence type="ECO:0000259" key="7">
    <source>
        <dbReference type="PROSITE" id="PS51194"/>
    </source>
</evidence>
<dbReference type="GO" id="GO:0003724">
    <property type="term" value="F:RNA helicase activity"/>
    <property type="evidence" value="ECO:0007669"/>
    <property type="project" value="TreeGrafter"/>
</dbReference>
<feature type="domain" description="Helicase C-terminal" evidence="7">
    <location>
        <begin position="232"/>
        <end position="386"/>
    </location>
</feature>
<reference evidence="9" key="1">
    <citation type="submission" date="2019-05" db="EMBL/GenBank/DDBJ databases">
        <title>Complete genome sequencing of Absiella argi strain JCM 30884.</title>
        <authorList>
            <person name="Sakamoto M."/>
            <person name="Murakami T."/>
            <person name="Mori H."/>
        </authorList>
    </citation>
    <scope>NUCLEOTIDE SEQUENCE [LARGE SCALE GENOMIC DNA]</scope>
    <source>
        <strain evidence="9">JCM 30884</strain>
    </source>
</reference>
<protein>
    <submittedName>
        <fullName evidence="8">DEAD-box ATP-dependent RNA helicase CshB</fullName>
    </submittedName>
</protein>
<dbReference type="InterPro" id="IPR014001">
    <property type="entry name" value="Helicase_ATP-bd"/>
</dbReference>
<dbReference type="GO" id="GO:0033592">
    <property type="term" value="F:RNA strand annealing activity"/>
    <property type="evidence" value="ECO:0007669"/>
    <property type="project" value="TreeGrafter"/>
</dbReference>
<evidence type="ECO:0000256" key="5">
    <source>
        <dbReference type="SAM" id="MobiDB-lite"/>
    </source>
</evidence>
<feature type="region of interest" description="Disordered" evidence="5">
    <location>
        <begin position="430"/>
        <end position="454"/>
    </location>
</feature>
<dbReference type="PANTHER" id="PTHR47963:SF1">
    <property type="entry name" value="DEAD-BOX ATP-DEPENDENT RNA HELICASE CSHB"/>
    <property type="match status" value="1"/>
</dbReference>
<dbReference type="InterPro" id="IPR027417">
    <property type="entry name" value="P-loop_NTPase"/>
</dbReference>
<dbReference type="GO" id="GO:0009409">
    <property type="term" value="P:response to cold"/>
    <property type="evidence" value="ECO:0007669"/>
    <property type="project" value="TreeGrafter"/>
</dbReference>
<name>A0A6N4TGK3_9FIRM</name>
<evidence type="ECO:0000256" key="2">
    <source>
        <dbReference type="ARBA" id="ARBA00022801"/>
    </source>
</evidence>
<accession>A0A6N4TGK3</accession>
<dbReference type="SMART" id="SM00490">
    <property type="entry name" value="HELICc"/>
    <property type="match status" value="1"/>
</dbReference>
<dbReference type="SUPFAM" id="SSF52540">
    <property type="entry name" value="P-loop containing nucleoside triphosphate hydrolases"/>
    <property type="match status" value="1"/>
</dbReference>
<sequence length="454" mass="52022">MSKYSDYMFKETTKQFIKLENFIEPTPIQKEVIPMACKGKDIIGISDTGTGKTHAFLIPIMEKVDSSKNVVQAVITAPTRELALQIYNRSLKMSEADSNLVIRLITGGIEKTRMMDSLKKQPQIIIGTPGRIKDLFLNEKVLRVDTADIFVVDEADMTLEFGFLEDVDAIAGKMKKNLQMMSFSATIPAELRLFLKKYMSNPQTVKIEEQSNFHPKIQHILVPVQPKNYEEKLMEILPSIQPYVCLIFANTRGEAASVAKRMRDEGYGVIELHGDLTPRERVKAMKDLANLEKSFVVATDIAARGIDIDGVSHVISLGFPKEIDYYIHRSGRTGRAGRDGICYALYEKKEDAMIRQLEVRGIHFDHKNFKNNTWVDLEPLHKKKVKKDDPLEKEIAKIVSKKKTKVKPGYKKKRAQEVEKLKRRARRAMIQEDIRRQKKERAKQKMIEKRNGEL</sequence>
<organism evidence="8 9">
    <name type="scientific">Amedibacterium intestinale</name>
    <dbReference type="NCBI Taxonomy" id="2583452"/>
    <lineage>
        <taxon>Bacteria</taxon>
        <taxon>Bacillati</taxon>
        <taxon>Bacillota</taxon>
        <taxon>Erysipelotrichia</taxon>
        <taxon>Erysipelotrichales</taxon>
        <taxon>Erysipelotrichaceae</taxon>
        <taxon>Amedibacterium</taxon>
    </lineage>
</organism>
<evidence type="ECO:0000256" key="1">
    <source>
        <dbReference type="ARBA" id="ARBA00022741"/>
    </source>
</evidence>
<keyword evidence="9" id="KW-1185">Reference proteome</keyword>
<dbReference type="PROSITE" id="PS51194">
    <property type="entry name" value="HELICASE_CTER"/>
    <property type="match status" value="1"/>
</dbReference>
<keyword evidence="2" id="KW-0378">Hydrolase</keyword>
<dbReference type="GO" id="GO:0016787">
    <property type="term" value="F:hydrolase activity"/>
    <property type="evidence" value="ECO:0007669"/>
    <property type="project" value="UniProtKB-KW"/>
</dbReference>
<dbReference type="Pfam" id="PF00271">
    <property type="entry name" value="Helicase_C"/>
    <property type="match status" value="1"/>
</dbReference>
<dbReference type="KEGG" id="aarg:Aargi30884_04870"/>
<proteinExistence type="predicted"/>
<evidence type="ECO:0000313" key="8">
    <source>
        <dbReference type="EMBL" id="BBK21584.1"/>
    </source>
</evidence>
<dbReference type="InterPro" id="IPR050547">
    <property type="entry name" value="DEAD_box_RNA_helicases"/>
</dbReference>
<dbReference type="InterPro" id="IPR011545">
    <property type="entry name" value="DEAD/DEAH_box_helicase_dom"/>
</dbReference>
<dbReference type="InterPro" id="IPR001650">
    <property type="entry name" value="Helicase_C-like"/>
</dbReference>
<dbReference type="InterPro" id="IPR044742">
    <property type="entry name" value="DEAD/DEAH_RhlB"/>
</dbReference>
<dbReference type="CDD" id="cd18787">
    <property type="entry name" value="SF2_C_DEAD"/>
    <property type="match status" value="1"/>
</dbReference>
<keyword evidence="1" id="KW-0547">Nucleotide-binding</keyword>
<evidence type="ECO:0000256" key="4">
    <source>
        <dbReference type="ARBA" id="ARBA00022840"/>
    </source>
</evidence>
<dbReference type="PROSITE" id="PS51192">
    <property type="entry name" value="HELICASE_ATP_BIND_1"/>
    <property type="match status" value="1"/>
</dbReference>
<dbReference type="RefSeq" id="WP_115714810.1">
    <property type="nucleotide sequence ID" value="NZ_AP019695.1"/>
</dbReference>
<dbReference type="Pfam" id="PF00270">
    <property type="entry name" value="DEAD"/>
    <property type="match status" value="1"/>
</dbReference>
<dbReference type="Gene3D" id="3.40.50.300">
    <property type="entry name" value="P-loop containing nucleotide triphosphate hydrolases"/>
    <property type="match status" value="2"/>
</dbReference>
<gene>
    <name evidence="8" type="primary">cshB</name>
    <name evidence="8" type="ORF">Aargi30884_04870</name>
</gene>
<dbReference type="GO" id="GO:0005524">
    <property type="term" value="F:ATP binding"/>
    <property type="evidence" value="ECO:0007669"/>
    <property type="project" value="UniProtKB-KW"/>
</dbReference>